<dbReference type="EMBL" id="SODZ01000027">
    <property type="protein sequence ID" value="TDX09633.1"/>
    <property type="molecule type" value="Genomic_DNA"/>
</dbReference>
<organism evidence="1 2">
    <name type="scientific">Petrotoga sibirica</name>
    <dbReference type="NCBI Taxonomy" id="156202"/>
    <lineage>
        <taxon>Bacteria</taxon>
        <taxon>Thermotogati</taxon>
        <taxon>Thermotogota</taxon>
        <taxon>Thermotogae</taxon>
        <taxon>Petrotogales</taxon>
        <taxon>Petrotogaceae</taxon>
        <taxon>Petrotoga</taxon>
    </lineage>
</organism>
<reference evidence="1 2" key="1">
    <citation type="submission" date="2019-03" db="EMBL/GenBank/DDBJ databases">
        <title>Genomic Encyclopedia of Type Strains, Phase IV (KMG-IV): sequencing the most valuable type-strain genomes for metagenomic binning, comparative biology and taxonomic classification.</title>
        <authorList>
            <person name="Goeker M."/>
        </authorList>
    </citation>
    <scope>NUCLEOTIDE SEQUENCE [LARGE SCALE GENOMIC DNA]</scope>
    <source>
        <strain evidence="1 2">DSM 13575</strain>
    </source>
</reference>
<evidence type="ECO:0000313" key="1">
    <source>
        <dbReference type="EMBL" id="TDX09633.1"/>
    </source>
</evidence>
<keyword evidence="2" id="KW-1185">Reference proteome</keyword>
<gene>
    <name evidence="1" type="ORF">C8D74_1272</name>
</gene>
<sequence length="39" mass="4637">MEEIVNLLSEDFKYVKHEISGDRMMIWMKSAKKGVICLY</sequence>
<protein>
    <submittedName>
        <fullName evidence="1">Uncharacterized protein</fullName>
    </submittedName>
</protein>
<evidence type="ECO:0000313" key="2">
    <source>
        <dbReference type="Proteomes" id="UP000294817"/>
    </source>
</evidence>
<dbReference type="Proteomes" id="UP000294817">
    <property type="component" value="Unassembled WGS sequence"/>
</dbReference>
<dbReference type="AlphaFoldDB" id="A0A4V3GP31"/>
<comment type="caution">
    <text evidence="1">The sequence shown here is derived from an EMBL/GenBank/DDBJ whole genome shotgun (WGS) entry which is preliminary data.</text>
</comment>
<accession>A0A4V3GP31</accession>
<proteinExistence type="predicted"/>
<name>A0A4V3GP31_9BACT</name>